<gene>
    <name evidence="2" type="ORF">NITFAB_1623</name>
</gene>
<name>A0A2X0QV16_9PROT</name>
<sequence length="24" mass="2613">MRTNPFNALTDCEDATNSNRPGST</sequence>
<dbReference type="AlphaFoldDB" id="A0A2X0QV16"/>
<protein>
    <submittedName>
        <fullName evidence="2">Uncharacterized protein</fullName>
    </submittedName>
</protein>
<proteinExistence type="predicted"/>
<feature type="compositionally biased region" description="Polar residues" evidence="1">
    <location>
        <begin position="15"/>
        <end position="24"/>
    </location>
</feature>
<organism evidence="2">
    <name type="scientific">Candidatus Nitrotoga fabula</name>
    <dbReference type="NCBI Taxonomy" id="2182327"/>
    <lineage>
        <taxon>Bacteria</taxon>
        <taxon>Pseudomonadati</taxon>
        <taxon>Pseudomonadota</taxon>
        <taxon>Betaproteobacteria</taxon>
        <taxon>Nitrosomonadales</taxon>
        <taxon>Gallionellaceae</taxon>
        <taxon>Candidatus Nitrotoga</taxon>
    </lineage>
</organism>
<evidence type="ECO:0000313" key="2">
    <source>
        <dbReference type="EMBL" id="SPS06033.1"/>
    </source>
</evidence>
<reference evidence="2" key="1">
    <citation type="submission" date="2018-05" db="EMBL/GenBank/DDBJ databases">
        <authorList>
            <person name="Lanie J.A."/>
            <person name="Ng W.-L."/>
            <person name="Kazmierczak K.M."/>
            <person name="Andrzejewski T.M."/>
            <person name="Davidsen T.M."/>
            <person name="Wayne K.J."/>
            <person name="Tettelin H."/>
            <person name="Glass J.I."/>
            <person name="Rusch D."/>
            <person name="Podicherti R."/>
            <person name="Tsui H.-C.T."/>
            <person name="Winkler M.E."/>
        </authorList>
    </citation>
    <scope>NUCLEOTIDE SEQUENCE</scope>
    <source>
        <strain evidence="2">KNB</strain>
    </source>
</reference>
<feature type="region of interest" description="Disordered" evidence="1">
    <location>
        <begin position="1"/>
        <end position="24"/>
    </location>
</feature>
<accession>A0A2X0QV16</accession>
<dbReference type="EMBL" id="LS423452">
    <property type="protein sequence ID" value="SPS06033.1"/>
    <property type="molecule type" value="Genomic_DNA"/>
</dbReference>
<evidence type="ECO:0000256" key="1">
    <source>
        <dbReference type="SAM" id="MobiDB-lite"/>
    </source>
</evidence>